<keyword evidence="2" id="KW-0240">DNA-directed RNA polymerase</keyword>
<sequence>LRKRGRNFIGLCPFHQEKTPSFTVSEEKQIFHCFGCHAGGNVYKFLMEYKSISFVEAVQEIAESVGITLNVKDEEVSSAQSELEIYYEINVLAARFFSDNLLRSQTGEIARDYLVKRNIKPQTQKIFGLGYAPNGWDNFLSHATEKQIDLEAAKLIGLIDSKDNGKYYDKYRGRIMFPIFSPNGRVTAFGGRVFQGEENVAKYLNSPESSIYLKRKSLYGLYHSKDDIRNLPAGEDPDSFINQFGKDHFDEVLNTAKNFLEFQTSQYEAEGMFEDPITEAEAIRELVKSAAFVNDELKRNLLLKSISRKFNLREKLLE</sequence>
<dbReference type="GO" id="GO:0003677">
    <property type="term" value="F:DNA binding"/>
    <property type="evidence" value="ECO:0007669"/>
    <property type="project" value="UniProtKB-KW"/>
</dbReference>
<dbReference type="GO" id="GO:0005737">
    <property type="term" value="C:cytoplasm"/>
    <property type="evidence" value="ECO:0007669"/>
    <property type="project" value="TreeGrafter"/>
</dbReference>
<keyword evidence="10" id="KW-0238">DNA-binding</keyword>
<feature type="non-terminal residue" evidence="12">
    <location>
        <position position="1"/>
    </location>
</feature>
<dbReference type="GO" id="GO:0006269">
    <property type="term" value="P:DNA replication, synthesis of primer"/>
    <property type="evidence" value="ECO:0007669"/>
    <property type="project" value="TreeGrafter"/>
</dbReference>
<keyword evidence="6" id="KW-0479">Metal-binding</keyword>
<dbReference type="InterPro" id="IPR036977">
    <property type="entry name" value="DNA_primase_Znf_CHC2"/>
</dbReference>
<keyword evidence="8" id="KW-0862">Zinc</keyword>
<dbReference type="FunFam" id="3.90.580.10:FF:000001">
    <property type="entry name" value="DNA primase"/>
    <property type="match status" value="1"/>
</dbReference>
<dbReference type="InterPro" id="IPR050219">
    <property type="entry name" value="DnaG_primase"/>
</dbReference>
<keyword evidence="4" id="KW-0548">Nucleotidyltransferase</keyword>
<protein>
    <submittedName>
        <fullName evidence="12">Uncharacterized protein</fullName>
    </submittedName>
</protein>
<keyword evidence="11" id="KW-0804">Transcription</keyword>
<evidence type="ECO:0000256" key="8">
    <source>
        <dbReference type="ARBA" id="ARBA00022833"/>
    </source>
</evidence>
<dbReference type="PANTHER" id="PTHR30313:SF2">
    <property type="entry name" value="DNA PRIMASE"/>
    <property type="match status" value="1"/>
</dbReference>
<evidence type="ECO:0000256" key="6">
    <source>
        <dbReference type="ARBA" id="ARBA00022723"/>
    </source>
</evidence>
<dbReference type="OrthoDB" id="10047023at2759"/>
<organism evidence="12">
    <name type="scientific">Cyprideis torosa</name>
    <dbReference type="NCBI Taxonomy" id="163714"/>
    <lineage>
        <taxon>Eukaryota</taxon>
        <taxon>Metazoa</taxon>
        <taxon>Ecdysozoa</taxon>
        <taxon>Arthropoda</taxon>
        <taxon>Crustacea</taxon>
        <taxon>Oligostraca</taxon>
        <taxon>Ostracoda</taxon>
        <taxon>Podocopa</taxon>
        <taxon>Podocopida</taxon>
        <taxon>Cytherocopina</taxon>
        <taxon>Cytheroidea</taxon>
        <taxon>Cytherideidae</taxon>
        <taxon>Cyprideis</taxon>
    </lineage>
</organism>
<evidence type="ECO:0000256" key="9">
    <source>
        <dbReference type="ARBA" id="ARBA00022842"/>
    </source>
</evidence>
<dbReference type="GO" id="GO:0008270">
    <property type="term" value="F:zinc ion binding"/>
    <property type="evidence" value="ECO:0007669"/>
    <property type="project" value="UniProtKB-KW"/>
</dbReference>
<reference evidence="12" key="1">
    <citation type="submission" date="2020-11" db="EMBL/GenBank/DDBJ databases">
        <authorList>
            <person name="Tran Van P."/>
        </authorList>
    </citation>
    <scope>NUCLEOTIDE SEQUENCE</scope>
</reference>
<feature type="non-terminal residue" evidence="12">
    <location>
        <position position="318"/>
    </location>
</feature>
<keyword evidence="7" id="KW-0863">Zinc-finger</keyword>
<name>A0A7R8WVD8_9CRUS</name>
<evidence type="ECO:0000256" key="1">
    <source>
        <dbReference type="ARBA" id="ARBA00001947"/>
    </source>
</evidence>
<evidence type="ECO:0000313" key="12">
    <source>
        <dbReference type="EMBL" id="CAD7235667.1"/>
    </source>
</evidence>
<comment type="cofactor">
    <cofactor evidence="1">
        <name>Zn(2+)</name>
        <dbReference type="ChEBI" id="CHEBI:29105"/>
    </cofactor>
</comment>
<dbReference type="InterPro" id="IPR013264">
    <property type="entry name" value="DNAG_N"/>
</dbReference>
<dbReference type="Pfam" id="PF01807">
    <property type="entry name" value="Zn_ribbon_DnaG"/>
    <property type="match status" value="1"/>
</dbReference>
<evidence type="ECO:0000256" key="4">
    <source>
        <dbReference type="ARBA" id="ARBA00022695"/>
    </source>
</evidence>
<evidence type="ECO:0000256" key="3">
    <source>
        <dbReference type="ARBA" id="ARBA00022679"/>
    </source>
</evidence>
<evidence type="ECO:0000256" key="7">
    <source>
        <dbReference type="ARBA" id="ARBA00022771"/>
    </source>
</evidence>
<keyword evidence="9" id="KW-0460">Magnesium</keyword>
<dbReference type="GO" id="GO:0003899">
    <property type="term" value="F:DNA-directed RNA polymerase activity"/>
    <property type="evidence" value="ECO:0007669"/>
    <property type="project" value="InterPro"/>
</dbReference>
<evidence type="ECO:0000256" key="11">
    <source>
        <dbReference type="ARBA" id="ARBA00023163"/>
    </source>
</evidence>
<dbReference type="SMART" id="SM00400">
    <property type="entry name" value="ZnF_CHCC"/>
    <property type="match status" value="1"/>
</dbReference>
<dbReference type="AlphaFoldDB" id="A0A7R8WVD8"/>
<dbReference type="InterPro" id="IPR037068">
    <property type="entry name" value="DNA_primase_core_N_sf"/>
</dbReference>
<evidence type="ECO:0000256" key="2">
    <source>
        <dbReference type="ARBA" id="ARBA00022478"/>
    </source>
</evidence>
<dbReference type="InterPro" id="IPR002694">
    <property type="entry name" value="Znf_CHC2"/>
</dbReference>
<dbReference type="GO" id="GO:0000428">
    <property type="term" value="C:DNA-directed RNA polymerase complex"/>
    <property type="evidence" value="ECO:0007669"/>
    <property type="project" value="UniProtKB-KW"/>
</dbReference>
<accession>A0A7R8WVD8</accession>
<gene>
    <name evidence="12" type="ORF">CTOB1V02_LOCUS13482</name>
</gene>
<evidence type="ECO:0000256" key="10">
    <source>
        <dbReference type="ARBA" id="ARBA00023125"/>
    </source>
</evidence>
<dbReference type="Pfam" id="PF08275">
    <property type="entry name" value="DNAG_N"/>
    <property type="match status" value="1"/>
</dbReference>
<dbReference type="PANTHER" id="PTHR30313">
    <property type="entry name" value="DNA PRIMASE"/>
    <property type="match status" value="1"/>
</dbReference>
<dbReference type="SUPFAM" id="SSF56731">
    <property type="entry name" value="DNA primase core"/>
    <property type="match status" value="1"/>
</dbReference>
<dbReference type="Gene3D" id="3.90.580.10">
    <property type="entry name" value="Zinc finger, CHC2-type domain"/>
    <property type="match status" value="1"/>
</dbReference>
<proteinExistence type="predicted"/>
<keyword evidence="3" id="KW-0808">Transferase</keyword>
<evidence type="ECO:0000256" key="5">
    <source>
        <dbReference type="ARBA" id="ARBA00022705"/>
    </source>
</evidence>
<dbReference type="SUPFAM" id="SSF57783">
    <property type="entry name" value="Zinc beta-ribbon"/>
    <property type="match status" value="1"/>
</dbReference>
<dbReference type="Gene3D" id="3.90.980.10">
    <property type="entry name" value="DNA primase, catalytic core, N-terminal domain"/>
    <property type="match status" value="1"/>
</dbReference>
<keyword evidence="5" id="KW-0235">DNA replication</keyword>
<dbReference type="EMBL" id="OB674084">
    <property type="protein sequence ID" value="CAD7235667.1"/>
    <property type="molecule type" value="Genomic_DNA"/>
</dbReference>